<dbReference type="CDD" id="cd00085">
    <property type="entry name" value="HNHc"/>
    <property type="match status" value="1"/>
</dbReference>
<dbReference type="GO" id="GO:0004519">
    <property type="term" value="F:endonuclease activity"/>
    <property type="evidence" value="ECO:0007669"/>
    <property type="project" value="InterPro"/>
</dbReference>
<dbReference type="GO" id="GO:0008270">
    <property type="term" value="F:zinc ion binding"/>
    <property type="evidence" value="ECO:0007669"/>
    <property type="project" value="InterPro"/>
</dbReference>
<dbReference type="GO" id="GO:0003676">
    <property type="term" value="F:nucleic acid binding"/>
    <property type="evidence" value="ECO:0007669"/>
    <property type="project" value="InterPro"/>
</dbReference>
<dbReference type="Proteomes" id="UP000237921">
    <property type="component" value="Chromosome"/>
</dbReference>
<organism evidence="2 3">
    <name type="scientific">Acinetobacter nosocomialis</name>
    <dbReference type="NCBI Taxonomy" id="106654"/>
    <lineage>
        <taxon>Bacteria</taxon>
        <taxon>Pseudomonadati</taxon>
        <taxon>Pseudomonadota</taxon>
        <taxon>Gammaproteobacteria</taxon>
        <taxon>Moraxellales</taxon>
        <taxon>Moraxellaceae</taxon>
        <taxon>Acinetobacter</taxon>
        <taxon>Acinetobacter calcoaceticus/baumannii complex</taxon>
    </lineage>
</organism>
<dbReference type="SMART" id="SM00507">
    <property type="entry name" value="HNHc"/>
    <property type="match status" value="1"/>
</dbReference>
<accession>A0A2L1VL17</accession>
<evidence type="ECO:0000313" key="2">
    <source>
        <dbReference type="EMBL" id="AVF45922.1"/>
    </source>
</evidence>
<dbReference type="RefSeq" id="WP_104919161.1">
    <property type="nucleotide sequence ID" value="NZ_CP014019.1"/>
</dbReference>
<gene>
    <name evidence="2" type="ORF">AL533_16960</name>
</gene>
<protein>
    <recommendedName>
        <fullName evidence="1">HNH nuclease domain-containing protein</fullName>
    </recommendedName>
</protein>
<dbReference type="InterPro" id="IPR003615">
    <property type="entry name" value="HNH_nuc"/>
</dbReference>
<dbReference type="AlphaFoldDB" id="A0A2L1VL17"/>
<name>A0A2L1VL17_ACINO</name>
<dbReference type="Gene3D" id="1.10.30.50">
    <property type="match status" value="1"/>
</dbReference>
<proteinExistence type="predicted"/>
<dbReference type="Pfam" id="PF01844">
    <property type="entry name" value="HNH"/>
    <property type="match status" value="1"/>
</dbReference>
<reference evidence="3" key="1">
    <citation type="submission" date="2017-12" db="EMBL/GenBank/DDBJ databases">
        <title>FDA dAtabase for Regulatory Grade micrObial Sequences (FDA-ARGOS): Supporting development and validation of Infectious Disease Dx tests.</title>
        <authorList>
            <person name="Hoffmann M."/>
            <person name="Allard M."/>
            <person name="Evans P."/>
            <person name="Brown E."/>
            <person name="Tallon L."/>
            <person name="Sadzewicz L."/>
            <person name="Sengamalay N."/>
            <person name="Ott S."/>
            <person name="Godinez A."/>
            <person name="Nagaraj S."/>
            <person name="Vavikolanu K."/>
            <person name="Aluvathingal J."/>
            <person name="Nadendla S."/>
            <person name="Sichtig H."/>
        </authorList>
    </citation>
    <scope>NUCLEOTIDE SEQUENCE [LARGE SCALE GENOMIC DNA]</scope>
    <source>
        <strain evidence="3">FDAARGOS_129</strain>
    </source>
</reference>
<dbReference type="EMBL" id="CP014019">
    <property type="protein sequence ID" value="AVF45922.1"/>
    <property type="molecule type" value="Genomic_DNA"/>
</dbReference>
<sequence length="277" mass="31875">MKNIPVYKKGDEFIFIPVSDKKSKGGARAFLPCNESCKYEVGYKAEAIIKENYFEALTFIQDSYNRDDRKLFLVNNGRKKEKQKSYKWREKGNQLTPFNWIKLPVSELYNVNNKMLSELVVDIEKGGIGEYIPLVEIEPVICISEEEWILKADILKKTLGNNKLPKGLKSPKKTSKSSTIYYRDAAVRAYILLNANGICELCDKEAPFRDKNGDPYLEIHHVLPLSCNGSDTITNTVALCPNCHKSIHFSNKKIELYENLFKKNQRLIREGELWEVP</sequence>
<evidence type="ECO:0000313" key="3">
    <source>
        <dbReference type="Proteomes" id="UP000237921"/>
    </source>
</evidence>
<dbReference type="InterPro" id="IPR002711">
    <property type="entry name" value="HNH"/>
</dbReference>
<feature type="domain" description="HNH nuclease" evidence="1">
    <location>
        <begin position="186"/>
        <end position="245"/>
    </location>
</feature>
<evidence type="ECO:0000259" key="1">
    <source>
        <dbReference type="SMART" id="SM00507"/>
    </source>
</evidence>